<feature type="compositionally biased region" description="Polar residues" evidence="3">
    <location>
        <begin position="290"/>
        <end position="299"/>
    </location>
</feature>
<dbReference type="Pfam" id="PF01612">
    <property type="entry name" value="DNA_pol_A_exo1"/>
    <property type="match status" value="1"/>
</dbReference>
<dbReference type="CDD" id="cd06141">
    <property type="entry name" value="WRN_exo"/>
    <property type="match status" value="1"/>
</dbReference>
<keyword evidence="1" id="KW-0540">Nuclease</keyword>
<feature type="domain" description="3'-5' exonuclease" evidence="4">
    <location>
        <begin position="95"/>
        <end position="280"/>
    </location>
</feature>
<evidence type="ECO:0000256" key="1">
    <source>
        <dbReference type="ARBA" id="ARBA00022722"/>
    </source>
</evidence>
<evidence type="ECO:0000259" key="4">
    <source>
        <dbReference type="SMART" id="SM00474"/>
    </source>
</evidence>
<dbReference type="GO" id="GO:0005737">
    <property type="term" value="C:cytoplasm"/>
    <property type="evidence" value="ECO:0007669"/>
    <property type="project" value="TreeGrafter"/>
</dbReference>
<evidence type="ECO:0000256" key="2">
    <source>
        <dbReference type="ARBA" id="ARBA00022801"/>
    </source>
</evidence>
<sequence length="299" mass="33770">MEKEPWVPKDSPAEWSKEVPNWDINGDQSPDWESPVHQESRPTPTWSTWSDSPSRMGQTEITSTAAINIADVEEEYPSNDRQIYCVTFFSDQIRTTVTHAASAVDNWIADIRRVHQERLNQKQLVVGFDLEWRPSFSRSVEHKVAVLQLCVEGSCLIFQLLYTKYIPKSLIDFLSNPSLTFVGVGIKGDVEKLLEDHELNVLNTVDLRSLAATKLSMPELKKSGLKELTREVLGKEIGKPRKVTMSRWDAEWLSYDQVQYAVLDAFLSFQIGKSLILGSKSGSGDASETLDVSSSSFHF</sequence>
<dbReference type="InterPro" id="IPR051132">
    <property type="entry name" value="3-5_Exonuclease_domain"/>
</dbReference>
<dbReference type="InterPro" id="IPR012337">
    <property type="entry name" value="RNaseH-like_sf"/>
</dbReference>
<dbReference type="InterPro" id="IPR002562">
    <property type="entry name" value="3'-5'_exonuclease_dom"/>
</dbReference>
<reference evidence="5" key="1">
    <citation type="journal article" date="2023" name="Plant J.">
        <title>The genome of the king protea, Protea cynaroides.</title>
        <authorList>
            <person name="Chang J."/>
            <person name="Duong T.A."/>
            <person name="Schoeman C."/>
            <person name="Ma X."/>
            <person name="Roodt D."/>
            <person name="Barker N."/>
            <person name="Li Z."/>
            <person name="Van de Peer Y."/>
            <person name="Mizrachi E."/>
        </authorList>
    </citation>
    <scope>NUCLEOTIDE SEQUENCE</scope>
    <source>
        <tissue evidence="5">Young leaves</tissue>
    </source>
</reference>
<dbReference type="GO" id="GO:0003676">
    <property type="term" value="F:nucleic acid binding"/>
    <property type="evidence" value="ECO:0007669"/>
    <property type="project" value="InterPro"/>
</dbReference>
<protein>
    <recommendedName>
        <fullName evidence="4">3'-5' exonuclease domain-containing protein</fullName>
    </recommendedName>
</protein>
<dbReference type="AlphaFoldDB" id="A0A9Q0KE18"/>
<keyword evidence="2" id="KW-0378">Hydrolase</keyword>
<feature type="compositionally biased region" description="Low complexity" evidence="3">
    <location>
        <begin position="41"/>
        <end position="55"/>
    </location>
</feature>
<comment type="caution">
    <text evidence="5">The sequence shown here is derived from an EMBL/GenBank/DDBJ whole genome shotgun (WGS) entry which is preliminary data.</text>
</comment>
<feature type="compositionally biased region" description="Basic and acidic residues" evidence="3">
    <location>
        <begin position="1"/>
        <end position="17"/>
    </location>
</feature>
<dbReference type="Proteomes" id="UP001141806">
    <property type="component" value="Unassembled WGS sequence"/>
</dbReference>
<dbReference type="GO" id="GO:0006139">
    <property type="term" value="P:nucleobase-containing compound metabolic process"/>
    <property type="evidence" value="ECO:0007669"/>
    <property type="project" value="InterPro"/>
</dbReference>
<dbReference type="FunFam" id="3.30.420.10:FF:000054">
    <property type="entry name" value="Werner Syndrome-like exonuclease"/>
    <property type="match status" value="1"/>
</dbReference>
<dbReference type="EMBL" id="JAMYWD010000006">
    <property type="protein sequence ID" value="KAJ4968762.1"/>
    <property type="molecule type" value="Genomic_DNA"/>
</dbReference>
<feature type="region of interest" description="Disordered" evidence="3">
    <location>
        <begin position="1"/>
        <end position="55"/>
    </location>
</feature>
<dbReference type="GO" id="GO:0008408">
    <property type="term" value="F:3'-5' exonuclease activity"/>
    <property type="evidence" value="ECO:0007669"/>
    <property type="project" value="InterPro"/>
</dbReference>
<evidence type="ECO:0000313" key="5">
    <source>
        <dbReference type="EMBL" id="KAJ4968762.1"/>
    </source>
</evidence>
<dbReference type="Gene3D" id="3.30.420.10">
    <property type="entry name" value="Ribonuclease H-like superfamily/Ribonuclease H"/>
    <property type="match status" value="1"/>
</dbReference>
<dbReference type="SMART" id="SM00474">
    <property type="entry name" value="35EXOc"/>
    <property type="match status" value="1"/>
</dbReference>
<proteinExistence type="predicted"/>
<dbReference type="PANTHER" id="PTHR13620:SF105">
    <property type="entry name" value="OS01G0737700 PROTEIN"/>
    <property type="match status" value="1"/>
</dbReference>
<gene>
    <name evidence="5" type="ORF">NE237_015463</name>
</gene>
<dbReference type="PANTHER" id="PTHR13620">
    <property type="entry name" value="3-5 EXONUCLEASE"/>
    <property type="match status" value="1"/>
</dbReference>
<dbReference type="SUPFAM" id="SSF53098">
    <property type="entry name" value="Ribonuclease H-like"/>
    <property type="match status" value="1"/>
</dbReference>
<organism evidence="5 6">
    <name type="scientific">Protea cynaroides</name>
    <dbReference type="NCBI Taxonomy" id="273540"/>
    <lineage>
        <taxon>Eukaryota</taxon>
        <taxon>Viridiplantae</taxon>
        <taxon>Streptophyta</taxon>
        <taxon>Embryophyta</taxon>
        <taxon>Tracheophyta</taxon>
        <taxon>Spermatophyta</taxon>
        <taxon>Magnoliopsida</taxon>
        <taxon>Proteales</taxon>
        <taxon>Proteaceae</taxon>
        <taxon>Protea</taxon>
    </lineage>
</organism>
<dbReference type="OrthoDB" id="1920326at2759"/>
<dbReference type="InterPro" id="IPR036397">
    <property type="entry name" value="RNaseH_sf"/>
</dbReference>
<evidence type="ECO:0000313" key="6">
    <source>
        <dbReference type="Proteomes" id="UP001141806"/>
    </source>
</evidence>
<keyword evidence="6" id="KW-1185">Reference proteome</keyword>
<accession>A0A9Q0KE18</accession>
<dbReference type="GO" id="GO:0005634">
    <property type="term" value="C:nucleus"/>
    <property type="evidence" value="ECO:0007669"/>
    <property type="project" value="TreeGrafter"/>
</dbReference>
<name>A0A9Q0KE18_9MAGN</name>
<feature type="region of interest" description="Disordered" evidence="3">
    <location>
        <begin position="280"/>
        <end position="299"/>
    </location>
</feature>
<evidence type="ECO:0000256" key="3">
    <source>
        <dbReference type="SAM" id="MobiDB-lite"/>
    </source>
</evidence>